<dbReference type="PANTHER" id="PTHR34704:SF1">
    <property type="entry name" value="ATPASE"/>
    <property type="match status" value="1"/>
</dbReference>
<reference evidence="4" key="1">
    <citation type="journal article" date="2019" name="Int. J. Syst. Evol. Microbiol.">
        <title>The Global Catalogue of Microorganisms (GCM) 10K type strain sequencing project: providing services to taxonomists for standard genome sequencing and annotation.</title>
        <authorList>
            <consortium name="The Broad Institute Genomics Platform"/>
            <consortium name="The Broad Institute Genome Sequencing Center for Infectious Disease"/>
            <person name="Wu L."/>
            <person name="Ma J."/>
        </authorList>
    </citation>
    <scope>NUCLEOTIDE SEQUENCE [LARGE SCALE GENOMIC DNA]</scope>
    <source>
        <strain evidence="4">CGMCC 1.12479</strain>
    </source>
</reference>
<accession>A0ABQ1MNL8</accession>
<dbReference type="InterPro" id="IPR027417">
    <property type="entry name" value="P-loop_NTPase"/>
</dbReference>
<name>A0ABQ1MNL8_9BACT</name>
<dbReference type="RefSeq" id="WP_188443013.1">
    <property type="nucleotide sequence ID" value="NZ_BMFD01000007.1"/>
</dbReference>
<dbReference type="Pfam" id="PF01637">
    <property type="entry name" value="ATPase_2"/>
    <property type="match status" value="1"/>
</dbReference>
<evidence type="ECO:0000259" key="2">
    <source>
        <dbReference type="Pfam" id="PF03008"/>
    </source>
</evidence>
<evidence type="ECO:0000313" key="3">
    <source>
        <dbReference type="EMBL" id="GGC43944.1"/>
    </source>
</evidence>
<dbReference type="Pfam" id="PF03008">
    <property type="entry name" value="DUF234"/>
    <property type="match status" value="1"/>
</dbReference>
<evidence type="ECO:0000259" key="1">
    <source>
        <dbReference type="Pfam" id="PF01637"/>
    </source>
</evidence>
<proteinExistence type="predicted"/>
<dbReference type="PANTHER" id="PTHR34704">
    <property type="entry name" value="ATPASE"/>
    <property type="match status" value="1"/>
</dbReference>
<dbReference type="Proteomes" id="UP000635885">
    <property type="component" value="Unassembled WGS sequence"/>
</dbReference>
<sequence length="436" mass="50299">MKFYNREEELAVLDKLILKSKKQAQMTMVVGRRRIGKTSLLRKASDNQESIYLFVAKKSEPLLCKEFVEIIQTTLGVTAYGEISQFKSVFAWLVELSKERNFMLIIDEFQEFYQINPSVFSDMQNIWDTNKAQSKINLILCGSVYSLMTKIFENAKEPLFARATAKMHIKPFQVSVLKEILADNTPSFTPKNLLAFYALTGGVAKYVETFVLAEAFTLESMLEEIFKTSSLLLEEGKNVLIEEFGKDYSTYFSILSLIASSKTSRPEIESILDVSAGVYLDKLERDFGIIKKIKPILSKPSSRKIKYKIEDNFISFWFRFIYKYRSAVEIENYQLVKEIILRDYPTFVGPILEKYFIEKLKATNSFTEIGSYWSKDNQDEIDIVAINEIEKTVTFAEVKLNKQKISIPILEMKSKFILSQLPNYSPTYLALSLEDL</sequence>
<dbReference type="InterPro" id="IPR004256">
    <property type="entry name" value="DUF234"/>
</dbReference>
<feature type="domain" description="DUF234" evidence="2">
    <location>
        <begin position="317"/>
        <end position="402"/>
    </location>
</feature>
<feature type="domain" description="ATPase" evidence="1">
    <location>
        <begin position="3"/>
        <end position="209"/>
    </location>
</feature>
<dbReference type="InterPro" id="IPR011579">
    <property type="entry name" value="ATPase_dom"/>
</dbReference>
<gene>
    <name evidence="3" type="ORF">GCM10010993_23070</name>
</gene>
<protein>
    <submittedName>
        <fullName evidence="3">ATPase</fullName>
    </submittedName>
</protein>
<comment type="caution">
    <text evidence="3">The sequence shown here is derived from an EMBL/GenBank/DDBJ whole genome shotgun (WGS) entry which is preliminary data.</text>
</comment>
<dbReference type="EMBL" id="BMFD01000007">
    <property type="protein sequence ID" value="GGC43944.1"/>
    <property type="molecule type" value="Genomic_DNA"/>
</dbReference>
<dbReference type="SUPFAM" id="SSF52540">
    <property type="entry name" value="P-loop containing nucleoside triphosphate hydrolases"/>
    <property type="match status" value="1"/>
</dbReference>
<keyword evidence="4" id="KW-1185">Reference proteome</keyword>
<dbReference type="Gene3D" id="3.40.50.300">
    <property type="entry name" value="P-loop containing nucleotide triphosphate hydrolases"/>
    <property type="match status" value="1"/>
</dbReference>
<evidence type="ECO:0000313" key="4">
    <source>
        <dbReference type="Proteomes" id="UP000635885"/>
    </source>
</evidence>
<organism evidence="3 4">
    <name type="scientific">Belliella aquatica</name>
    <dbReference type="NCBI Taxonomy" id="1323734"/>
    <lineage>
        <taxon>Bacteria</taxon>
        <taxon>Pseudomonadati</taxon>
        <taxon>Bacteroidota</taxon>
        <taxon>Cytophagia</taxon>
        <taxon>Cytophagales</taxon>
        <taxon>Cyclobacteriaceae</taxon>
        <taxon>Belliella</taxon>
    </lineage>
</organism>